<dbReference type="InterPro" id="IPR002876">
    <property type="entry name" value="Transcrip_reg_TACO1-like"/>
</dbReference>
<evidence type="ECO:0000256" key="1">
    <source>
        <dbReference type="ARBA" id="ARBA00008724"/>
    </source>
</evidence>
<evidence type="ECO:0000256" key="3">
    <source>
        <dbReference type="ARBA" id="ARBA00023015"/>
    </source>
</evidence>
<dbReference type="Pfam" id="PF20772">
    <property type="entry name" value="TACO1_YebC_N"/>
    <property type="match status" value="1"/>
</dbReference>
<keyword evidence="3 6" id="KW-0805">Transcription regulation</keyword>
<dbReference type="SUPFAM" id="SSF75625">
    <property type="entry name" value="YebC-like"/>
    <property type="match status" value="1"/>
</dbReference>
<proteinExistence type="inferred from homology"/>
<dbReference type="InterPro" id="IPR026564">
    <property type="entry name" value="Transcrip_reg_TACO1-like_dom3"/>
</dbReference>
<dbReference type="EMBL" id="KT007006">
    <property type="protein sequence ID" value="AKQ02957.1"/>
    <property type="molecule type" value="Genomic_DNA"/>
</dbReference>
<dbReference type="PANTHER" id="PTHR12532:SF6">
    <property type="entry name" value="TRANSCRIPTIONAL REGULATORY PROTEIN YEBC-RELATED"/>
    <property type="match status" value="1"/>
</dbReference>
<dbReference type="FunFam" id="1.10.10.200:FF:000002">
    <property type="entry name" value="Probable transcriptional regulatory protein CLM62_37755"/>
    <property type="match status" value="1"/>
</dbReference>
<dbReference type="GO" id="GO:0006355">
    <property type="term" value="P:regulation of DNA-templated transcription"/>
    <property type="evidence" value="ECO:0007669"/>
    <property type="project" value="UniProtKB-UniRule"/>
</dbReference>
<dbReference type="GO" id="GO:0005829">
    <property type="term" value="C:cytosol"/>
    <property type="evidence" value="ECO:0007669"/>
    <property type="project" value="TreeGrafter"/>
</dbReference>
<keyword evidence="5 6" id="KW-0804">Transcription</keyword>
<comment type="subcellular location">
    <subcellularLocation>
        <location evidence="6">Cytoplasm</location>
    </subcellularLocation>
</comment>
<evidence type="ECO:0000256" key="6">
    <source>
        <dbReference type="HAMAP-Rule" id="MF_00693"/>
    </source>
</evidence>
<evidence type="ECO:0000259" key="8">
    <source>
        <dbReference type="Pfam" id="PF20772"/>
    </source>
</evidence>
<dbReference type="Gene3D" id="3.30.70.980">
    <property type="match status" value="2"/>
</dbReference>
<feature type="domain" description="TACO1/YebC-like second and third" evidence="7">
    <location>
        <begin position="82"/>
        <end position="238"/>
    </location>
</feature>
<evidence type="ECO:0000256" key="4">
    <source>
        <dbReference type="ARBA" id="ARBA00023125"/>
    </source>
</evidence>
<comment type="similarity">
    <text evidence="1 6">Belongs to the TACO1 family.</text>
</comment>
<feature type="domain" description="TACO1/YebC-like N-terminal" evidence="8">
    <location>
        <begin position="5"/>
        <end position="76"/>
    </location>
</feature>
<accession>A0A0H4T923</accession>
<keyword evidence="2 6" id="KW-0963">Cytoplasm</keyword>
<evidence type="ECO:0000256" key="2">
    <source>
        <dbReference type="ARBA" id="ARBA00022490"/>
    </source>
</evidence>
<dbReference type="Pfam" id="PF01709">
    <property type="entry name" value="Transcrip_reg"/>
    <property type="match status" value="1"/>
</dbReference>
<dbReference type="NCBIfam" id="TIGR01033">
    <property type="entry name" value="YebC/PmpR family DNA-binding transcriptional regulator"/>
    <property type="match status" value="1"/>
</dbReference>
<dbReference type="InterPro" id="IPR049083">
    <property type="entry name" value="TACO1_YebC_N"/>
</dbReference>
<dbReference type="GO" id="GO:0003677">
    <property type="term" value="F:DNA binding"/>
    <property type="evidence" value="ECO:0007669"/>
    <property type="project" value="UniProtKB-UniRule"/>
</dbReference>
<organism evidence="9">
    <name type="scientific">uncultured delta proteobacterium Rifle_16ft_4_minimus_37851</name>
    <dbReference type="NCBI Taxonomy" id="1665181"/>
    <lineage>
        <taxon>Bacteria</taxon>
        <taxon>Deltaproteobacteria</taxon>
        <taxon>environmental samples</taxon>
    </lineage>
</organism>
<name>A0A0H4T923_9DELT</name>
<dbReference type="HAMAP" id="MF_00693">
    <property type="entry name" value="Transcrip_reg_TACO1"/>
    <property type="match status" value="1"/>
</dbReference>
<keyword evidence="4 6" id="KW-0238">DNA-binding</keyword>
<evidence type="ECO:0000313" key="9">
    <source>
        <dbReference type="EMBL" id="AKQ02957.1"/>
    </source>
</evidence>
<dbReference type="InterPro" id="IPR029072">
    <property type="entry name" value="YebC-like"/>
</dbReference>
<dbReference type="InterPro" id="IPR048300">
    <property type="entry name" value="TACO1_YebC-like_2nd/3rd_dom"/>
</dbReference>
<dbReference type="PANTHER" id="PTHR12532">
    <property type="entry name" value="TRANSLATIONAL ACTIVATOR OF CYTOCHROME C OXIDASE 1"/>
    <property type="match status" value="1"/>
</dbReference>
<reference evidence="9" key="1">
    <citation type="journal article" date="2015" name="ISME J.">
        <title>Aquifer environment selects for microbial species cohorts in sediment and groundwater.</title>
        <authorList>
            <person name="Hug L.A."/>
            <person name="Thomas B.C."/>
            <person name="Brown C.T."/>
            <person name="Frischkorn K.R."/>
            <person name="Williams K.H."/>
            <person name="Tringe S.G."/>
            <person name="Banfield J.F."/>
        </authorList>
    </citation>
    <scope>NUCLEOTIDE SEQUENCE</scope>
</reference>
<evidence type="ECO:0000256" key="5">
    <source>
        <dbReference type="ARBA" id="ARBA00023163"/>
    </source>
</evidence>
<protein>
    <recommendedName>
        <fullName evidence="6">Probable transcriptional regulatory protein</fullName>
    </recommendedName>
</protein>
<sequence>MSGHSKWANIKHRKAKSDVKRGKTFTKLVKEIMVAAKLGGSDISSNPRLRTAVDTAKSENLPADNIERAIKKGAGELASVNYEEGMYEGYGPGGVAVLVSYMTDNKNRTASEVRFAFSKLGGRMGEAGSVIWKFDKKGVFNFDMNSIEEEKLLSAAIDAGAEDVRPDSDAKVYEVITDPGDFHKVKMAFDAKGFKYAFAGISMIPKTPVKVEGAMVAKVLKFVESMEDLDDVQEVFADFDISAEDMEKVA</sequence>
<dbReference type="InterPro" id="IPR017856">
    <property type="entry name" value="Integrase-like_N"/>
</dbReference>
<dbReference type="NCBIfam" id="NF001030">
    <property type="entry name" value="PRK00110.1"/>
    <property type="match status" value="1"/>
</dbReference>
<dbReference type="Gene3D" id="1.10.10.200">
    <property type="match status" value="1"/>
</dbReference>
<evidence type="ECO:0000259" key="7">
    <source>
        <dbReference type="Pfam" id="PF01709"/>
    </source>
</evidence>
<dbReference type="AlphaFoldDB" id="A0A0H4T923"/>
<dbReference type="NCBIfam" id="NF009044">
    <property type="entry name" value="PRK12378.1"/>
    <property type="match status" value="1"/>
</dbReference>